<comment type="caution">
    <text evidence="2">The sequence shown here is derived from an EMBL/GenBank/DDBJ whole genome shotgun (WGS) entry which is preliminary data.</text>
</comment>
<feature type="region of interest" description="Disordered" evidence="1">
    <location>
        <begin position="95"/>
        <end position="127"/>
    </location>
</feature>
<dbReference type="Proteomes" id="UP001050975">
    <property type="component" value="Unassembled WGS sequence"/>
</dbReference>
<sequence length="127" mass="14526">MAQQFKPLEDSAVVTITPKYQFGLSHYTFKVYEFIAPAIVLFRNGIIRSLSSYPLDIGDKWFDDGLDCEILRPGAKGWQKGRVRIKVTLEFCPDEPEIQETPSNEQPKISEPESPDDLRQLINQNNP</sequence>
<keyword evidence="3" id="KW-1185">Reference proteome</keyword>
<evidence type="ECO:0000313" key="3">
    <source>
        <dbReference type="Proteomes" id="UP001050975"/>
    </source>
</evidence>
<feature type="compositionally biased region" description="Basic and acidic residues" evidence="1">
    <location>
        <begin position="108"/>
        <end position="119"/>
    </location>
</feature>
<protein>
    <recommendedName>
        <fullName evidence="4">KGK family protein</fullName>
    </recommendedName>
</protein>
<reference evidence="2" key="1">
    <citation type="submission" date="2019-10" db="EMBL/GenBank/DDBJ databases">
        <title>Draft genome sequece of Microseira wollei NIES-4236.</title>
        <authorList>
            <person name="Yamaguchi H."/>
            <person name="Suzuki S."/>
            <person name="Kawachi M."/>
        </authorList>
    </citation>
    <scope>NUCLEOTIDE SEQUENCE</scope>
    <source>
        <strain evidence="2">NIES-4236</strain>
    </source>
</reference>
<proteinExistence type="predicted"/>
<evidence type="ECO:0000256" key="1">
    <source>
        <dbReference type="SAM" id="MobiDB-lite"/>
    </source>
</evidence>
<dbReference type="InterPro" id="IPR014971">
    <property type="entry name" value="KGK"/>
</dbReference>
<dbReference type="AlphaFoldDB" id="A0AAV3XMA2"/>
<dbReference type="Pfam" id="PF08872">
    <property type="entry name" value="KGK"/>
    <property type="match status" value="1"/>
</dbReference>
<gene>
    <name evidence="2" type="ORF">MiSe_69790</name>
</gene>
<evidence type="ECO:0008006" key="4">
    <source>
        <dbReference type="Google" id="ProtNLM"/>
    </source>
</evidence>
<dbReference type="EMBL" id="BLAY01000151">
    <property type="protein sequence ID" value="GET42165.1"/>
    <property type="molecule type" value="Genomic_DNA"/>
</dbReference>
<accession>A0AAV3XMA2</accession>
<organism evidence="2 3">
    <name type="scientific">Microseira wollei NIES-4236</name>
    <dbReference type="NCBI Taxonomy" id="2530354"/>
    <lineage>
        <taxon>Bacteria</taxon>
        <taxon>Bacillati</taxon>
        <taxon>Cyanobacteriota</taxon>
        <taxon>Cyanophyceae</taxon>
        <taxon>Oscillatoriophycideae</taxon>
        <taxon>Aerosakkonematales</taxon>
        <taxon>Aerosakkonemataceae</taxon>
        <taxon>Microseira</taxon>
    </lineage>
</organism>
<evidence type="ECO:0000313" key="2">
    <source>
        <dbReference type="EMBL" id="GET42165.1"/>
    </source>
</evidence>
<dbReference type="RefSeq" id="WP_226589300.1">
    <property type="nucleotide sequence ID" value="NZ_BLAY01000151.1"/>
</dbReference>
<name>A0AAV3XMA2_9CYAN</name>